<dbReference type="InterPro" id="IPR035974">
    <property type="entry name" value="Rap/Ran-GAP_sf"/>
</dbReference>
<evidence type="ECO:0000313" key="4">
    <source>
        <dbReference type="RefSeq" id="XP_065661156.1"/>
    </source>
</evidence>
<keyword evidence="3" id="KW-1185">Reference proteome</keyword>
<sequence>MYSGWISERRSVEDECGCSSVLNSYPQNVGRDVTSSIIRSLVLLPNDKKGFFKTTKDLEWTMDVICYGLTMSLAEAEMIKNCVYLYLEWITVMLLKPKPGIPVQIIENKEHYFSVMLKHMANLFIPRESTATFVQASFCVKVLQNVREIVEEGHLKKASLENVLRFYLGVSGHLLSVPPVQGGLAEQLCGKLINCLLNVWLHACCNNFPSPPLWCTLAEMVLTWRHHHMLILQWNKLMFSLTCKVLMILYGPDYPLPSSYNDEDPKSEPVNLPSNMSNEVVVQCWHRFMHIIGNPVDLCKYEEISNTEQFRLYNSQFDRLPELHPSLKSLPDSFYNVMNGISVMVSMFLGASTCDDQIKSPQTFYRGERKLTSISITEKQVGLKDTKKSSSLPRYFEKSNLAKLVRDDINIQSKQNKRNVECVVDTNSVLHIFSAWLFETCLTGIDLEKVLHTVGKISLGLPLSCLEMSKDDKEQHRNFLPVKKNDFEPGRAQTFCTLCHIFCRQKAVGQAILPVYLSRFYLCLAVGLCYGETRAGMVLGSILLSAKDLFKLDLQGVQVLVPHVLQALEIVLPVPDSELALGYDFSIVELRQSCIQILLSMICLPLHFMSLPIQALCQEKVNSSDTANNHLPQIAFISLHPRVTRLLVKAIEVETNPMNTQMLLGGAKLLMEDAMQVELHNHELYSSKGKTIPSIILDEPETSGSTSKLIDLADSSTNNDATTTEDNIGLLGDSNDIMTTKGLFCSMSDLLCQKLMFAGKWRGDLALTLAALEFLSGMAQLNIKFVDKKVARKTLKWLCDYIEFQAKQPPPSHSKDLHSVIVATFSCISVWVVSHSWLLDDNQCLTSVMEVIELGISGNKSKGRFAEVTNVLKGDKELKPVSFRVRESAEALLALIMEHAGFFPTPCGPESMFTLMDEKDFCTENDRKFNYYALDGSLIIGLLEDGLHSLPESLPSVMSIIRGPTGKRVCLLQLRHFSRAKQYIAEMYTTEPSTPYGLHKIPEAPPVSQRCYPPGMDSVEITKSNFSIPEIKDLLKNEKQMAENEHLQSILSLQIDQENKAKSKLLDDINGSIPQKQPYSVKDINIGRLILSHLGFLSLENLQISTTRQVYGLQKLVNTEEKCLLNKLEKLDAYPCRTFDTMFVFYVKKGQNDPISILSNKITSIDSHFFMEFLQSLGWPVSMSTHTGWNGGFAPNLNADKKLYYYADPLTELAIHVPAVNIDVGESFTFDVVENSMISQLLPSVEVNTEEHSVIEGKSSKKQSVFESTGGFDTKHRSHHCHSETKVVVAWLQEFADEAVFPALDLIELSDPHENSYSTANINYSRVPEKEVVIIFVHPLKTGLYRIKINALFGSSVGGPLISGMVVSRRVLGSMVRNTAINICRRRRLELDSCSPPHVCRKIKIQEIIREHAKEMNIPDFYTGLLKA</sequence>
<protein>
    <submittedName>
        <fullName evidence="4">Ral GTPase-activating protein subunit beta isoform X2</fullName>
    </submittedName>
</protein>
<dbReference type="PROSITE" id="PS50085">
    <property type="entry name" value="RAPGAP"/>
    <property type="match status" value="1"/>
</dbReference>
<evidence type="ECO:0000313" key="3">
    <source>
        <dbReference type="Proteomes" id="UP001652625"/>
    </source>
</evidence>
<dbReference type="Gene3D" id="3.40.50.11210">
    <property type="entry name" value="Rap/Ran-GAP"/>
    <property type="match status" value="1"/>
</dbReference>
<dbReference type="GeneID" id="100208898"/>
<organism evidence="3 4">
    <name type="scientific">Hydra vulgaris</name>
    <name type="common">Hydra</name>
    <name type="synonym">Hydra attenuata</name>
    <dbReference type="NCBI Taxonomy" id="6087"/>
    <lineage>
        <taxon>Eukaryota</taxon>
        <taxon>Metazoa</taxon>
        <taxon>Cnidaria</taxon>
        <taxon>Hydrozoa</taxon>
        <taxon>Hydroidolina</taxon>
        <taxon>Anthoathecata</taxon>
        <taxon>Aplanulata</taxon>
        <taxon>Hydridae</taxon>
        <taxon>Hydra</taxon>
    </lineage>
</organism>
<reference evidence="4" key="1">
    <citation type="submission" date="2025-08" db="UniProtKB">
        <authorList>
            <consortium name="RefSeq"/>
        </authorList>
    </citation>
    <scope>IDENTIFICATION</scope>
</reference>
<feature type="domain" description="Rap-GAP" evidence="2">
    <location>
        <begin position="1128"/>
        <end position="1394"/>
    </location>
</feature>
<dbReference type="RefSeq" id="XP_065661156.1">
    <property type="nucleotide sequence ID" value="XM_065805084.1"/>
</dbReference>
<dbReference type="InterPro" id="IPR000331">
    <property type="entry name" value="Rap/Ran_GAP_dom"/>
</dbReference>
<dbReference type="SUPFAM" id="SSF111347">
    <property type="entry name" value="Rap/Ran-GAP"/>
    <property type="match status" value="2"/>
</dbReference>
<keyword evidence="1" id="KW-0343">GTPase activation</keyword>
<evidence type="ECO:0000256" key="1">
    <source>
        <dbReference type="ARBA" id="ARBA00022468"/>
    </source>
</evidence>
<accession>A0ABM4CHE0</accession>
<dbReference type="Proteomes" id="UP001652625">
    <property type="component" value="Chromosome 09"/>
</dbReference>
<proteinExistence type="predicted"/>
<dbReference type="PANTHER" id="PTHR21344:SF1">
    <property type="entry name" value="RAL GTPASE-ACTIVATING PROTEIN SUBUNIT BETA"/>
    <property type="match status" value="1"/>
</dbReference>
<name>A0ABM4CHE0_HYDVU</name>
<evidence type="ECO:0000259" key="2">
    <source>
        <dbReference type="PROSITE" id="PS50085"/>
    </source>
</evidence>
<dbReference type="PANTHER" id="PTHR21344">
    <property type="entry name" value="RAL GTPASE-ACTIVATING PROTEIN SUBUNIT BETA"/>
    <property type="match status" value="1"/>
</dbReference>
<dbReference type="InterPro" id="IPR046859">
    <property type="entry name" value="RGPA/RALGAPB_N"/>
</dbReference>
<dbReference type="InterPro" id="IPR039930">
    <property type="entry name" value="RALGAPB"/>
</dbReference>
<dbReference type="Pfam" id="PF20412">
    <property type="entry name" value="RALGAPB_N"/>
    <property type="match status" value="1"/>
</dbReference>
<gene>
    <name evidence="4" type="primary">LOC100208898</name>
</gene>